<proteinExistence type="predicted"/>
<sequence>MLRLTFDDLAKAFRTHRSAFHLETRDDYLGVPGESEEMHRFYDGHPPDPAFGEVWQALMREVTGEGCQVRRVRVISEPWGEYTRFSLGTTYANMEAGEDIRWLPRHDAPPDLPADDWWLFDDQLAAFTVFDHDGTAEPGWVATTDPVITKHYAARREELWSRAISHYEYAK</sequence>
<gene>
    <name evidence="2" type="ORF">CRH09_01185</name>
</gene>
<feature type="domain" description="DUF6879" evidence="1">
    <location>
        <begin position="8"/>
        <end position="170"/>
    </location>
</feature>
<dbReference type="AlphaFoldDB" id="A0A291RCJ9"/>
<dbReference type="RefSeq" id="WP_098692366.1">
    <property type="nucleotide sequence ID" value="NZ_CP023778.1"/>
</dbReference>
<dbReference type="InterPro" id="IPR049244">
    <property type="entry name" value="DUF6879"/>
</dbReference>
<evidence type="ECO:0000313" key="3">
    <source>
        <dbReference type="Proteomes" id="UP000221961"/>
    </source>
</evidence>
<dbReference type="EMBL" id="CP023778">
    <property type="protein sequence ID" value="ATL65047.1"/>
    <property type="molecule type" value="Genomic_DNA"/>
</dbReference>
<organism evidence="2 3">
    <name type="scientific">Nocardia terpenica</name>
    <dbReference type="NCBI Taxonomy" id="455432"/>
    <lineage>
        <taxon>Bacteria</taxon>
        <taxon>Bacillati</taxon>
        <taxon>Actinomycetota</taxon>
        <taxon>Actinomycetes</taxon>
        <taxon>Mycobacteriales</taxon>
        <taxon>Nocardiaceae</taxon>
        <taxon>Nocardia</taxon>
    </lineage>
</organism>
<protein>
    <recommendedName>
        <fullName evidence="1">DUF6879 domain-containing protein</fullName>
    </recommendedName>
</protein>
<reference evidence="2 3" key="1">
    <citation type="submission" date="2017-10" db="EMBL/GenBank/DDBJ databases">
        <title>Comparative genomics between pathogenic Norcardia.</title>
        <authorList>
            <person name="Zeng L."/>
        </authorList>
    </citation>
    <scope>NUCLEOTIDE SEQUENCE [LARGE SCALE GENOMIC DNA]</scope>
    <source>
        <strain evidence="2 3">NC_YFY_NT001</strain>
    </source>
</reference>
<dbReference type="Proteomes" id="UP000221961">
    <property type="component" value="Chromosome"/>
</dbReference>
<name>A0A291RCJ9_9NOCA</name>
<evidence type="ECO:0000313" key="2">
    <source>
        <dbReference type="EMBL" id="ATL65047.1"/>
    </source>
</evidence>
<dbReference type="GeneID" id="88356055"/>
<evidence type="ECO:0000259" key="1">
    <source>
        <dbReference type="Pfam" id="PF21806"/>
    </source>
</evidence>
<dbReference type="KEGG" id="ntp:CRH09_01185"/>
<accession>A0A291RCJ9</accession>
<dbReference type="Pfam" id="PF21806">
    <property type="entry name" value="DUF6879"/>
    <property type="match status" value="1"/>
</dbReference>